<dbReference type="GO" id="GO:0004065">
    <property type="term" value="F:arylsulfatase activity"/>
    <property type="evidence" value="ECO:0007669"/>
    <property type="project" value="TreeGrafter"/>
</dbReference>
<evidence type="ECO:0000256" key="1">
    <source>
        <dbReference type="ARBA" id="ARBA00001913"/>
    </source>
</evidence>
<comment type="cofactor">
    <cofactor evidence="1">
        <name>Ca(2+)</name>
        <dbReference type="ChEBI" id="CHEBI:29108"/>
    </cofactor>
</comment>
<dbReference type="InterPro" id="IPR017850">
    <property type="entry name" value="Alkaline_phosphatase_core_sf"/>
</dbReference>
<evidence type="ECO:0000313" key="10">
    <source>
        <dbReference type="Proteomes" id="UP000226437"/>
    </source>
</evidence>
<gene>
    <name evidence="9" type="ORF">CGL56_10585</name>
</gene>
<keyword evidence="4 7" id="KW-0732">Signal</keyword>
<sequence>MRQSHLLFLLMLCAKGTVSAQEPAPHIVLFFVDDLGWMDVGFRNDRLHTPNIDRLRASGLSFERAYIPTPTCSPSRASLLTGKEAARMQFYRHIPNTTKHGFTPEGRTTEAFSNWPGDPVQLPTRNWLPLEEVTYAEKLKAHGYYNMFVGKWHLGHEPYHPIHQGFDRQFGTGNQGHPGSYLAPFFRHGNPLPEATEGEYLTGVLTDESVRFITEYDRSGPFMLSHWYYTVHGPHIGRPDLVERYTREGMSGKYAEYAAMVTALDESVGRILKAVDDKGITDNTAIIFISDQGGYFDNAPLSGGKTGGDALGEGGARVPLIISYPGVTTPGTRTSVPVQSIDIYPTLLEMATGKSFRGENVQGVSLLPLLRGEKMKPRKLYFFRSYEDQRSAVIEGDWKLKRYHSGTYELFNLREDLVEENNRYADSPQVAKKLRRALQRWEEQVGVR</sequence>
<protein>
    <submittedName>
        <fullName evidence="9">Sulfatase</fullName>
    </submittedName>
</protein>
<keyword evidence="10" id="KW-1185">Reference proteome</keyword>
<dbReference type="Gene3D" id="3.30.1120.10">
    <property type="match status" value="1"/>
</dbReference>
<dbReference type="PANTHER" id="PTHR42693:SF42">
    <property type="entry name" value="ARYLSULFATASE G"/>
    <property type="match status" value="1"/>
</dbReference>
<dbReference type="Gene3D" id="3.40.720.10">
    <property type="entry name" value="Alkaline Phosphatase, subunit A"/>
    <property type="match status" value="1"/>
</dbReference>
<dbReference type="InterPro" id="IPR024607">
    <property type="entry name" value="Sulfatase_CS"/>
</dbReference>
<dbReference type="CDD" id="cd16144">
    <property type="entry name" value="ARS_like"/>
    <property type="match status" value="1"/>
</dbReference>
<keyword evidence="5" id="KW-0378">Hydrolase</keyword>
<dbReference type="SUPFAM" id="SSF53649">
    <property type="entry name" value="Alkaline phosphatase-like"/>
    <property type="match status" value="1"/>
</dbReference>
<accession>A0A2G0CG51</accession>
<comment type="similarity">
    <text evidence="2">Belongs to the sulfatase family.</text>
</comment>
<proteinExistence type="inferred from homology"/>
<dbReference type="OrthoDB" id="975025at2"/>
<evidence type="ECO:0000259" key="8">
    <source>
        <dbReference type="Pfam" id="PF00884"/>
    </source>
</evidence>
<evidence type="ECO:0000256" key="5">
    <source>
        <dbReference type="ARBA" id="ARBA00022801"/>
    </source>
</evidence>
<keyword evidence="6" id="KW-0106">Calcium</keyword>
<keyword evidence="3" id="KW-0479">Metal-binding</keyword>
<evidence type="ECO:0000256" key="2">
    <source>
        <dbReference type="ARBA" id="ARBA00008779"/>
    </source>
</evidence>
<dbReference type="PROSITE" id="PS00523">
    <property type="entry name" value="SULFATASE_1"/>
    <property type="match status" value="1"/>
</dbReference>
<dbReference type="InterPro" id="IPR000917">
    <property type="entry name" value="Sulfatase_N"/>
</dbReference>
<dbReference type="EMBL" id="PDLO01000003">
    <property type="protein sequence ID" value="PHK98897.1"/>
    <property type="molecule type" value="Genomic_DNA"/>
</dbReference>
<evidence type="ECO:0000256" key="4">
    <source>
        <dbReference type="ARBA" id="ARBA00022729"/>
    </source>
</evidence>
<dbReference type="PANTHER" id="PTHR42693">
    <property type="entry name" value="ARYLSULFATASE FAMILY MEMBER"/>
    <property type="match status" value="1"/>
</dbReference>
<reference evidence="9 10" key="1">
    <citation type="submission" date="2017-10" db="EMBL/GenBank/DDBJ databases">
        <title>The draft genome sequence of Lewinella marina KCTC 32374.</title>
        <authorList>
            <person name="Wang K."/>
        </authorList>
    </citation>
    <scope>NUCLEOTIDE SEQUENCE [LARGE SCALE GENOMIC DNA]</scope>
    <source>
        <strain evidence="9 10">MKG-38</strain>
    </source>
</reference>
<dbReference type="Proteomes" id="UP000226437">
    <property type="component" value="Unassembled WGS sequence"/>
</dbReference>
<dbReference type="GO" id="GO:0046872">
    <property type="term" value="F:metal ion binding"/>
    <property type="evidence" value="ECO:0007669"/>
    <property type="project" value="UniProtKB-KW"/>
</dbReference>
<name>A0A2G0CG51_9BACT</name>
<evidence type="ECO:0000256" key="6">
    <source>
        <dbReference type="ARBA" id="ARBA00022837"/>
    </source>
</evidence>
<evidence type="ECO:0000256" key="7">
    <source>
        <dbReference type="SAM" id="SignalP"/>
    </source>
</evidence>
<feature type="domain" description="Sulfatase N-terminal" evidence="8">
    <location>
        <begin position="25"/>
        <end position="351"/>
    </location>
</feature>
<evidence type="ECO:0000256" key="3">
    <source>
        <dbReference type="ARBA" id="ARBA00022723"/>
    </source>
</evidence>
<dbReference type="Pfam" id="PF00884">
    <property type="entry name" value="Sulfatase"/>
    <property type="match status" value="1"/>
</dbReference>
<dbReference type="AlphaFoldDB" id="A0A2G0CG51"/>
<comment type="caution">
    <text evidence="9">The sequence shown here is derived from an EMBL/GenBank/DDBJ whole genome shotgun (WGS) entry which is preliminary data.</text>
</comment>
<feature type="chain" id="PRO_5013699445" evidence="7">
    <location>
        <begin position="21"/>
        <end position="448"/>
    </location>
</feature>
<dbReference type="InterPro" id="IPR050738">
    <property type="entry name" value="Sulfatase"/>
</dbReference>
<organism evidence="9 10">
    <name type="scientific">Neolewinella marina</name>
    <dbReference type="NCBI Taxonomy" id="438751"/>
    <lineage>
        <taxon>Bacteria</taxon>
        <taxon>Pseudomonadati</taxon>
        <taxon>Bacteroidota</taxon>
        <taxon>Saprospiria</taxon>
        <taxon>Saprospirales</taxon>
        <taxon>Lewinellaceae</taxon>
        <taxon>Neolewinella</taxon>
    </lineage>
</organism>
<evidence type="ECO:0000313" key="9">
    <source>
        <dbReference type="EMBL" id="PHK98897.1"/>
    </source>
</evidence>
<feature type="signal peptide" evidence="7">
    <location>
        <begin position="1"/>
        <end position="20"/>
    </location>
</feature>